<dbReference type="GO" id="GO:0005524">
    <property type="term" value="F:ATP binding"/>
    <property type="evidence" value="ECO:0007669"/>
    <property type="project" value="UniProtKB-KW"/>
</dbReference>
<name>A0A3M7Q313_BRAPC</name>
<comment type="caution">
    <text evidence="4">The sequence shown here is derived from an EMBL/GenBank/DDBJ whole genome shotgun (WGS) entry which is preliminary data.</text>
</comment>
<dbReference type="GO" id="GO:0000055">
    <property type="term" value="P:ribosomal large subunit export from nucleus"/>
    <property type="evidence" value="ECO:0007669"/>
    <property type="project" value="TreeGrafter"/>
</dbReference>
<proteinExistence type="predicted"/>
<keyword evidence="4" id="KW-0378">Hydrolase</keyword>
<feature type="transmembrane region" description="Helical" evidence="3">
    <location>
        <begin position="51"/>
        <end position="74"/>
    </location>
</feature>
<evidence type="ECO:0000313" key="5">
    <source>
        <dbReference type="Proteomes" id="UP000276133"/>
    </source>
</evidence>
<dbReference type="AlphaFoldDB" id="A0A3M7Q313"/>
<dbReference type="PANTHER" id="PTHR48103:SF2">
    <property type="entry name" value="MIDASIN"/>
    <property type="match status" value="1"/>
</dbReference>
<dbReference type="GO" id="GO:0000027">
    <property type="term" value="P:ribosomal large subunit assembly"/>
    <property type="evidence" value="ECO:0007669"/>
    <property type="project" value="TreeGrafter"/>
</dbReference>
<evidence type="ECO:0000313" key="4">
    <source>
        <dbReference type="EMBL" id="RNA05395.1"/>
    </source>
</evidence>
<evidence type="ECO:0000256" key="1">
    <source>
        <dbReference type="ARBA" id="ARBA00022741"/>
    </source>
</evidence>
<keyword evidence="1" id="KW-0547">Nucleotide-binding</keyword>
<protein>
    <submittedName>
        <fullName evidence="4">Midasin-like</fullName>
        <ecNumber evidence="4">3.6.1.15</ecNumber>
        <ecNumber evidence="4">3.6.1.3</ecNumber>
    </submittedName>
</protein>
<keyword evidence="3" id="KW-1133">Transmembrane helix</keyword>
<reference evidence="4 5" key="1">
    <citation type="journal article" date="2018" name="Sci. Rep.">
        <title>Genomic signatures of local adaptation to the degree of environmental predictability in rotifers.</title>
        <authorList>
            <person name="Franch-Gras L."/>
            <person name="Hahn C."/>
            <person name="Garcia-Roger E.M."/>
            <person name="Carmona M.J."/>
            <person name="Serra M."/>
            <person name="Gomez A."/>
        </authorList>
    </citation>
    <scope>NUCLEOTIDE SEQUENCE [LARGE SCALE GENOMIC DNA]</scope>
    <source>
        <strain evidence="4">HYR1</strain>
    </source>
</reference>
<accession>A0A3M7Q313</accession>
<dbReference type="GO" id="GO:0030687">
    <property type="term" value="C:preribosome, large subunit precursor"/>
    <property type="evidence" value="ECO:0007669"/>
    <property type="project" value="TreeGrafter"/>
</dbReference>
<evidence type="ECO:0000256" key="2">
    <source>
        <dbReference type="ARBA" id="ARBA00022840"/>
    </source>
</evidence>
<sequence>MGQRTNGHRLVIINNIIEKLLKLDTKFIAICLTFISSKKLSLLFEKMSKNVLIFLNMLSVLYACMLDTSIGLFLDTSSKTAVSKLLIILSDGRGVFYEGIEKVKSSVQRALVEGIFIVFVILDITGTSTSSIYDIKMPVYSPGNPIPAIKSYMENFPFPFYICLRDVNSLPMVMIEALKQWFDMSHKKTIN</sequence>
<dbReference type="EC" id="3.6.1.3" evidence="4"/>
<dbReference type="EC" id="3.6.1.15" evidence="4"/>
<dbReference type="STRING" id="10195.A0A3M7Q313"/>
<dbReference type="OrthoDB" id="422220at2759"/>
<keyword evidence="3" id="KW-0472">Membrane</keyword>
<organism evidence="4 5">
    <name type="scientific">Brachionus plicatilis</name>
    <name type="common">Marine rotifer</name>
    <name type="synonym">Brachionus muelleri</name>
    <dbReference type="NCBI Taxonomy" id="10195"/>
    <lineage>
        <taxon>Eukaryota</taxon>
        <taxon>Metazoa</taxon>
        <taxon>Spiralia</taxon>
        <taxon>Gnathifera</taxon>
        <taxon>Rotifera</taxon>
        <taxon>Eurotatoria</taxon>
        <taxon>Monogononta</taxon>
        <taxon>Pseudotrocha</taxon>
        <taxon>Ploima</taxon>
        <taxon>Brachionidae</taxon>
        <taxon>Brachionus</taxon>
    </lineage>
</organism>
<keyword evidence="2" id="KW-0067">ATP-binding</keyword>
<dbReference type="GO" id="GO:0017111">
    <property type="term" value="F:ribonucleoside triphosphate phosphatase activity"/>
    <property type="evidence" value="ECO:0007669"/>
    <property type="project" value="UniProtKB-EC"/>
</dbReference>
<dbReference type="PANTHER" id="PTHR48103">
    <property type="entry name" value="MIDASIN-RELATED"/>
    <property type="match status" value="1"/>
</dbReference>
<evidence type="ECO:0000256" key="3">
    <source>
        <dbReference type="SAM" id="Phobius"/>
    </source>
</evidence>
<dbReference type="Proteomes" id="UP000276133">
    <property type="component" value="Unassembled WGS sequence"/>
</dbReference>
<keyword evidence="3" id="KW-0812">Transmembrane</keyword>
<keyword evidence="5" id="KW-1185">Reference proteome</keyword>
<dbReference type="GO" id="GO:0005634">
    <property type="term" value="C:nucleus"/>
    <property type="evidence" value="ECO:0007669"/>
    <property type="project" value="TreeGrafter"/>
</dbReference>
<gene>
    <name evidence="4" type="ORF">BpHYR1_017832</name>
</gene>
<dbReference type="EMBL" id="REGN01007739">
    <property type="protein sequence ID" value="RNA05395.1"/>
    <property type="molecule type" value="Genomic_DNA"/>
</dbReference>